<accession>A0A1G2BEI3</accession>
<dbReference type="Pfam" id="PF02594">
    <property type="entry name" value="DUF167"/>
    <property type="match status" value="1"/>
</dbReference>
<dbReference type="PANTHER" id="PTHR13420">
    <property type="entry name" value="UPF0235 PROTEIN C15ORF40"/>
    <property type="match status" value="1"/>
</dbReference>
<gene>
    <name evidence="3" type="ORF">A2319_02895</name>
</gene>
<dbReference type="NCBIfam" id="TIGR00251">
    <property type="entry name" value="DUF167 family protein"/>
    <property type="match status" value="1"/>
</dbReference>
<dbReference type="GO" id="GO:0005737">
    <property type="term" value="C:cytoplasm"/>
    <property type="evidence" value="ECO:0007669"/>
    <property type="project" value="TreeGrafter"/>
</dbReference>
<evidence type="ECO:0000256" key="2">
    <source>
        <dbReference type="HAMAP-Rule" id="MF_00634"/>
    </source>
</evidence>
<comment type="caution">
    <text evidence="3">The sequence shown here is derived from an EMBL/GenBank/DDBJ whole genome shotgun (WGS) entry which is preliminary data.</text>
</comment>
<dbReference type="Gene3D" id="3.30.1200.10">
    <property type="entry name" value="YggU-like"/>
    <property type="match status" value="1"/>
</dbReference>
<dbReference type="Proteomes" id="UP000176420">
    <property type="component" value="Unassembled WGS sequence"/>
</dbReference>
<protein>
    <recommendedName>
        <fullName evidence="2">UPF0235 protein A2319_02895</fullName>
    </recommendedName>
</protein>
<organism evidence="3 4">
    <name type="scientific">Candidatus Kerfeldbacteria bacterium RIFOXYB2_FULL_38_14</name>
    <dbReference type="NCBI Taxonomy" id="1798547"/>
    <lineage>
        <taxon>Bacteria</taxon>
        <taxon>Candidatus Kerfeldiibacteriota</taxon>
    </lineage>
</organism>
<evidence type="ECO:0000256" key="1">
    <source>
        <dbReference type="ARBA" id="ARBA00010364"/>
    </source>
</evidence>
<evidence type="ECO:0000313" key="3">
    <source>
        <dbReference type="EMBL" id="OGY86660.1"/>
    </source>
</evidence>
<dbReference type="SUPFAM" id="SSF69786">
    <property type="entry name" value="YggU-like"/>
    <property type="match status" value="1"/>
</dbReference>
<dbReference type="InterPro" id="IPR003746">
    <property type="entry name" value="DUF167"/>
</dbReference>
<comment type="similarity">
    <text evidence="1 2">Belongs to the UPF0235 family.</text>
</comment>
<evidence type="ECO:0000313" key="4">
    <source>
        <dbReference type="Proteomes" id="UP000176420"/>
    </source>
</evidence>
<dbReference type="HAMAP" id="MF_00634">
    <property type="entry name" value="UPF0235"/>
    <property type="match status" value="1"/>
</dbReference>
<dbReference type="SMART" id="SM01152">
    <property type="entry name" value="DUF167"/>
    <property type="match status" value="1"/>
</dbReference>
<name>A0A1G2BEI3_9BACT</name>
<sequence>MKISVHIIPRASRSKIEQIADNEFKVWVTAVPEKDKANEAMIKLLAKHLKVAKSRLQITAGHKSKNKIVEII</sequence>
<proteinExistence type="inferred from homology"/>
<dbReference type="PANTHER" id="PTHR13420:SF7">
    <property type="entry name" value="UPF0235 PROTEIN C15ORF40"/>
    <property type="match status" value="1"/>
</dbReference>
<dbReference type="InterPro" id="IPR036591">
    <property type="entry name" value="YggU-like_sf"/>
</dbReference>
<dbReference type="AlphaFoldDB" id="A0A1G2BEI3"/>
<dbReference type="EMBL" id="MHKI01000017">
    <property type="protein sequence ID" value="OGY86660.1"/>
    <property type="molecule type" value="Genomic_DNA"/>
</dbReference>
<reference evidence="3 4" key="1">
    <citation type="journal article" date="2016" name="Nat. Commun.">
        <title>Thousands of microbial genomes shed light on interconnected biogeochemical processes in an aquifer system.</title>
        <authorList>
            <person name="Anantharaman K."/>
            <person name="Brown C.T."/>
            <person name="Hug L.A."/>
            <person name="Sharon I."/>
            <person name="Castelle C.J."/>
            <person name="Probst A.J."/>
            <person name="Thomas B.C."/>
            <person name="Singh A."/>
            <person name="Wilkins M.J."/>
            <person name="Karaoz U."/>
            <person name="Brodie E.L."/>
            <person name="Williams K.H."/>
            <person name="Hubbard S.S."/>
            <person name="Banfield J.F."/>
        </authorList>
    </citation>
    <scope>NUCLEOTIDE SEQUENCE [LARGE SCALE GENOMIC DNA]</scope>
</reference>